<dbReference type="HOGENOM" id="CLU_2812501_0_0_1"/>
<dbReference type="EnsemblFungi" id="EJT68811">
    <property type="protein sequence ID" value="EJT68811"/>
    <property type="gene ID" value="GGTG_13625"/>
</dbReference>
<reference evidence="3" key="5">
    <citation type="submission" date="2018-04" db="UniProtKB">
        <authorList>
            <consortium name="EnsemblFungi"/>
        </authorList>
    </citation>
    <scope>IDENTIFICATION</scope>
    <source>
        <strain evidence="3">R3-111a-1</strain>
    </source>
</reference>
<dbReference type="EMBL" id="GL385417">
    <property type="protein sequence ID" value="EJT68811.1"/>
    <property type="molecule type" value="Genomic_DNA"/>
</dbReference>
<dbReference type="VEuPathDB" id="FungiDB:GGTG_13625"/>
<organism evidence="2">
    <name type="scientific">Gaeumannomyces tritici (strain R3-111a-1)</name>
    <name type="common">Wheat and barley take-all root rot fungus</name>
    <name type="synonym">Gaeumannomyces graminis var. tritici</name>
    <dbReference type="NCBI Taxonomy" id="644352"/>
    <lineage>
        <taxon>Eukaryota</taxon>
        <taxon>Fungi</taxon>
        <taxon>Dikarya</taxon>
        <taxon>Ascomycota</taxon>
        <taxon>Pezizomycotina</taxon>
        <taxon>Sordariomycetes</taxon>
        <taxon>Sordariomycetidae</taxon>
        <taxon>Magnaporthales</taxon>
        <taxon>Magnaporthaceae</taxon>
        <taxon>Gaeumannomyces</taxon>
    </lineage>
</organism>
<gene>
    <name evidence="3" type="primary">20354083</name>
    <name evidence="2" type="ORF">GGTG_13625</name>
</gene>
<evidence type="ECO:0000256" key="1">
    <source>
        <dbReference type="SAM" id="MobiDB-lite"/>
    </source>
</evidence>
<evidence type="ECO:0000313" key="4">
    <source>
        <dbReference type="Proteomes" id="UP000006039"/>
    </source>
</evidence>
<feature type="region of interest" description="Disordered" evidence="1">
    <location>
        <begin position="27"/>
        <end position="67"/>
    </location>
</feature>
<keyword evidence="4" id="KW-1185">Reference proteome</keyword>
<reference evidence="3" key="4">
    <citation type="journal article" date="2015" name="G3 (Bethesda)">
        <title>Genome sequences of three phytopathogenic species of the Magnaporthaceae family of fungi.</title>
        <authorList>
            <person name="Okagaki L.H."/>
            <person name="Nunes C.C."/>
            <person name="Sailsbery J."/>
            <person name="Clay B."/>
            <person name="Brown D."/>
            <person name="John T."/>
            <person name="Oh Y."/>
            <person name="Young N."/>
            <person name="Fitzgerald M."/>
            <person name="Haas B.J."/>
            <person name="Zeng Q."/>
            <person name="Young S."/>
            <person name="Adiconis X."/>
            <person name="Fan L."/>
            <person name="Levin J.Z."/>
            <person name="Mitchell T.K."/>
            <person name="Okubara P.A."/>
            <person name="Farman M.L."/>
            <person name="Kohn L.M."/>
            <person name="Birren B."/>
            <person name="Ma L.-J."/>
            <person name="Dean R.A."/>
        </authorList>
    </citation>
    <scope>NUCLEOTIDE SEQUENCE</scope>
    <source>
        <strain evidence="3">R3-111a-1</strain>
    </source>
</reference>
<dbReference type="GeneID" id="20354083"/>
<reference evidence="2" key="3">
    <citation type="submission" date="2010-09" db="EMBL/GenBank/DDBJ databases">
        <title>Annotation of Gaeumannomyces graminis var. tritici R3-111a-1.</title>
        <authorList>
            <consortium name="The Broad Institute Genome Sequencing Platform"/>
            <person name="Ma L.-J."/>
            <person name="Dead R."/>
            <person name="Young S.K."/>
            <person name="Zeng Q."/>
            <person name="Gargeya S."/>
            <person name="Fitzgerald M."/>
            <person name="Haas B."/>
            <person name="Abouelleil A."/>
            <person name="Alvarado L."/>
            <person name="Arachchi H.M."/>
            <person name="Berlin A."/>
            <person name="Brown A."/>
            <person name="Chapman S.B."/>
            <person name="Chen Z."/>
            <person name="Dunbar C."/>
            <person name="Freedman E."/>
            <person name="Gearin G."/>
            <person name="Gellesch M."/>
            <person name="Goldberg J."/>
            <person name="Griggs A."/>
            <person name="Gujja S."/>
            <person name="Heiman D."/>
            <person name="Howarth C."/>
            <person name="Larson L."/>
            <person name="Lui A."/>
            <person name="MacDonald P.J.P."/>
            <person name="Mehta T."/>
            <person name="Montmayeur A."/>
            <person name="Murphy C."/>
            <person name="Neiman D."/>
            <person name="Pearson M."/>
            <person name="Priest M."/>
            <person name="Roberts A."/>
            <person name="Saif S."/>
            <person name="Shea T."/>
            <person name="Shenoy N."/>
            <person name="Sisk P."/>
            <person name="Stolte C."/>
            <person name="Sykes S."/>
            <person name="Yandava C."/>
            <person name="Wortman J."/>
            <person name="Nusbaum C."/>
            <person name="Birren B."/>
        </authorList>
    </citation>
    <scope>NUCLEOTIDE SEQUENCE</scope>
    <source>
        <strain evidence="2">R3-111a-1</strain>
    </source>
</reference>
<dbReference type="Proteomes" id="UP000006039">
    <property type="component" value="Unassembled WGS sequence"/>
</dbReference>
<name>J3PJE5_GAET3</name>
<protein>
    <submittedName>
        <fullName evidence="2 3">Uncharacterized protein</fullName>
    </submittedName>
</protein>
<reference evidence="4" key="1">
    <citation type="submission" date="2010-07" db="EMBL/GenBank/DDBJ databases">
        <title>The genome sequence of Gaeumannomyces graminis var. tritici strain R3-111a-1.</title>
        <authorList>
            <consortium name="The Broad Institute Genome Sequencing Platform"/>
            <person name="Ma L.-J."/>
            <person name="Dead R."/>
            <person name="Young S."/>
            <person name="Zeng Q."/>
            <person name="Koehrsen M."/>
            <person name="Alvarado L."/>
            <person name="Berlin A."/>
            <person name="Chapman S.B."/>
            <person name="Chen Z."/>
            <person name="Freedman E."/>
            <person name="Gellesch M."/>
            <person name="Goldberg J."/>
            <person name="Griggs A."/>
            <person name="Gujja S."/>
            <person name="Heilman E.R."/>
            <person name="Heiman D."/>
            <person name="Hepburn T."/>
            <person name="Howarth C."/>
            <person name="Jen D."/>
            <person name="Larson L."/>
            <person name="Mehta T."/>
            <person name="Neiman D."/>
            <person name="Pearson M."/>
            <person name="Roberts A."/>
            <person name="Saif S."/>
            <person name="Shea T."/>
            <person name="Shenoy N."/>
            <person name="Sisk P."/>
            <person name="Stolte C."/>
            <person name="Sykes S."/>
            <person name="Walk T."/>
            <person name="White J."/>
            <person name="Yandava C."/>
            <person name="Haas B."/>
            <person name="Nusbaum C."/>
            <person name="Birren B."/>
        </authorList>
    </citation>
    <scope>NUCLEOTIDE SEQUENCE [LARGE SCALE GENOMIC DNA]</scope>
    <source>
        <strain evidence="4">R3-111a-1</strain>
    </source>
</reference>
<evidence type="ECO:0000313" key="3">
    <source>
        <dbReference type="EnsemblFungi" id="EJT68811"/>
    </source>
</evidence>
<evidence type="ECO:0000313" key="2">
    <source>
        <dbReference type="EMBL" id="EJT68811.1"/>
    </source>
</evidence>
<sequence>MDAGNQSPKQSGPCVCTEKIYRVLRISLNKNQDPKSNMRAKEKKKKRRKMESEKSGDVPADSSVFRG</sequence>
<dbReference type="AlphaFoldDB" id="J3PJE5"/>
<accession>J3PJE5</accession>
<proteinExistence type="predicted"/>
<dbReference type="RefSeq" id="XP_009229806.1">
    <property type="nucleotide sequence ID" value="XM_009231542.1"/>
</dbReference>
<reference evidence="2" key="2">
    <citation type="submission" date="2010-07" db="EMBL/GenBank/DDBJ databases">
        <authorList>
            <consortium name="The Broad Institute Genome Sequencing Platform"/>
            <consortium name="Broad Institute Genome Sequencing Center for Infectious Disease"/>
            <person name="Ma L.-J."/>
            <person name="Dead R."/>
            <person name="Young S."/>
            <person name="Zeng Q."/>
            <person name="Koehrsen M."/>
            <person name="Alvarado L."/>
            <person name="Berlin A."/>
            <person name="Chapman S.B."/>
            <person name="Chen Z."/>
            <person name="Freedman E."/>
            <person name="Gellesch M."/>
            <person name="Goldberg J."/>
            <person name="Griggs A."/>
            <person name="Gujja S."/>
            <person name="Heilman E.R."/>
            <person name="Heiman D."/>
            <person name="Hepburn T."/>
            <person name="Howarth C."/>
            <person name="Jen D."/>
            <person name="Larson L."/>
            <person name="Mehta T."/>
            <person name="Neiman D."/>
            <person name="Pearson M."/>
            <person name="Roberts A."/>
            <person name="Saif S."/>
            <person name="Shea T."/>
            <person name="Shenoy N."/>
            <person name="Sisk P."/>
            <person name="Stolte C."/>
            <person name="Sykes S."/>
            <person name="Walk T."/>
            <person name="White J."/>
            <person name="Yandava C."/>
            <person name="Haas B."/>
            <person name="Nusbaum C."/>
            <person name="Birren B."/>
        </authorList>
    </citation>
    <scope>NUCLEOTIDE SEQUENCE</scope>
    <source>
        <strain evidence="2">R3-111a-1</strain>
    </source>
</reference>